<dbReference type="Proteomes" id="UP000284706">
    <property type="component" value="Unassembled WGS sequence"/>
</dbReference>
<comment type="caution">
    <text evidence="1">The sequence shown here is derived from an EMBL/GenBank/DDBJ whole genome shotgun (WGS) entry which is preliminary data.</text>
</comment>
<evidence type="ECO:0000313" key="1">
    <source>
        <dbReference type="EMBL" id="PPQ73363.1"/>
    </source>
</evidence>
<gene>
    <name evidence="1" type="ORF">CVT26_015455</name>
</gene>
<sequence length="163" mass="18484">MGTPCKTWDVRLDCASIVNDVEERSYLTLSHLTCIHANLISDPASKTHDEQAVNEAIILYRQLAGLTTRKATKRSWALTGAQPYDSIRTTSRRLRSPDFRFPEITVISTRDPWQLRDQRQEDYSMEHLLESKNVSFGHDVEVEGVAIGGELQRPDPKPVCEGM</sequence>
<protein>
    <submittedName>
        <fullName evidence="1">Uncharacterized protein</fullName>
    </submittedName>
</protein>
<dbReference type="AlphaFoldDB" id="A0A409W4C7"/>
<name>A0A409W4C7_9AGAR</name>
<dbReference type="InParanoid" id="A0A409W4C7"/>
<dbReference type="EMBL" id="NHYE01005409">
    <property type="protein sequence ID" value="PPQ73363.1"/>
    <property type="molecule type" value="Genomic_DNA"/>
</dbReference>
<proteinExistence type="predicted"/>
<accession>A0A409W4C7</accession>
<organism evidence="1 2">
    <name type="scientific">Gymnopilus dilepis</name>
    <dbReference type="NCBI Taxonomy" id="231916"/>
    <lineage>
        <taxon>Eukaryota</taxon>
        <taxon>Fungi</taxon>
        <taxon>Dikarya</taxon>
        <taxon>Basidiomycota</taxon>
        <taxon>Agaricomycotina</taxon>
        <taxon>Agaricomycetes</taxon>
        <taxon>Agaricomycetidae</taxon>
        <taxon>Agaricales</taxon>
        <taxon>Agaricineae</taxon>
        <taxon>Hymenogastraceae</taxon>
        <taxon>Gymnopilus</taxon>
    </lineage>
</organism>
<keyword evidence="2" id="KW-1185">Reference proteome</keyword>
<evidence type="ECO:0000313" key="2">
    <source>
        <dbReference type="Proteomes" id="UP000284706"/>
    </source>
</evidence>
<reference evidence="1 2" key="1">
    <citation type="journal article" date="2018" name="Evol. Lett.">
        <title>Horizontal gene cluster transfer increased hallucinogenic mushroom diversity.</title>
        <authorList>
            <person name="Reynolds H.T."/>
            <person name="Vijayakumar V."/>
            <person name="Gluck-Thaler E."/>
            <person name="Korotkin H.B."/>
            <person name="Matheny P.B."/>
            <person name="Slot J.C."/>
        </authorList>
    </citation>
    <scope>NUCLEOTIDE SEQUENCE [LARGE SCALE GENOMIC DNA]</scope>
    <source>
        <strain evidence="1 2">SRW20</strain>
    </source>
</reference>